<evidence type="ECO:0000313" key="15">
    <source>
        <dbReference type="Proteomes" id="UP000295221"/>
    </source>
</evidence>
<dbReference type="NCBIfam" id="TIGR04057">
    <property type="entry name" value="SusC_RagA_signa"/>
    <property type="match status" value="1"/>
</dbReference>
<evidence type="ECO:0000259" key="13">
    <source>
        <dbReference type="Pfam" id="PF07715"/>
    </source>
</evidence>
<evidence type="ECO:0000256" key="8">
    <source>
        <dbReference type="PROSITE-ProRule" id="PRU01360"/>
    </source>
</evidence>
<dbReference type="Gene3D" id="2.170.130.10">
    <property type="entry name" value="TonB-dependent receptor, plug domain"/>
    <property type="match status" value="1"/>
</dbReference>
<keyword evidence="2 8" id="KW-0813">Transport</keyword>
<evidence type="ECO:0000256" key="7">
    <source>
        <dbReference type="ARBA" id="ARBA00023237"/>
    </source>
</evidence>
<evidence type="ECO:0000259" key="12">
    <source>
        <dbReference type="Pfam" id="PF00593"/>
    </source>
</evidence>
<dbReference type="EMBL" id="SLWK01000005">
    <property type="protein sequence ID" value="TCO08439.1"/>
    <property type="molecule type" value="Genomic_DNA"/>
</dbReference>
<evidence type="ECO:0000256" key="10">
    <source>
        <dbReference type="SAM" id="MobiDB-lite"/>
    </source>
</evidence>
<dbReference type="InterPro" id="IPR037066">
    <property type="entry name" value="Plug_dom_sf"/>
</dbReference>
<sequence>MKKTIQLIVVMVYFTFSGALWAQERVVTGTVTDDMNEPIPGVTIVVQGTSIGSISDFSGNYQINVPEGSEFLVFSSIGFDTQTIEMAGRSVVNVQMTSSILGLDEVIVIGYGSVRRSDVTGAVARVSGDQINTMASADPVLGLQGRLAGVDVVSNSGEPGSGTRIRVRGIGTINNSSPLYVVDGFPMGDMSNVDPSNIESIEVLKDASATAIYGSRGANGVILVTTRTGRSGAPVFNVNAYAGAQMITRRLDLTNAHEFATLRKESYTNAGLAIPNVEMLDYVIANNLKGTNWQDELFNVAPIQNYSLSVSGGTDNMTYNIGGTYNSQEGTIKYSGIDKLFLFSNTQYHFSDRITLGVNLSYTHYEKHNNNNAHYGGSLTDGLQMDPLTVAWDDYTGYYGERFLTGGVTIQNPARIVDEAKYNTSGAHRLISNFDLNIKNVVFEGLDFKTMFASDLNFTNDKSFYPEFYIAPDQMREKSSLYENRGFNNNWVWNGYFTYNRREGSHNINATLGMETQEFNWNGINATVYDVPFDENLMYFDQAQDPEQRTVGGGASKVSLMSYFGRLNYSFDNRYLFTATMRADGSSKFIGDNKWGYFPSFSTGWNIHEENFMSDVYALNQLRLRAGWGQVGNEGSVSPNAYLATMNTGYHYVFGGRIVDGARTGALSNPDLKWEVTEQVNVGLDMLLLNSRLNVSLDWFNRDTKDMILRTPIPTYVGSGRPYRNAGTMNNTGFEFSAAWSEQIGEFNYGIGITGSMIQNEVTSLAGGEPISGGGAQRLGSVTRTEEGFAMAYFYGLKTDGIFRTQEELDAHVWVDPNTGAIRRIQPNASVGDVRFVDTNKDGRIDDDDRVKLGSAIPDFTGSLNLELGYRGWDFRAFFYGVFGVEAVNVYRYYSHTSGPESNYHRDRLNRWTPDNINTNEPRMVSNDPNRNNRFSDRYVEDASYIRLRNIQLGYTFNRGIIDRLGLSRVRIYCNADNLITITNYTGFNPEVGGWGLSGGVDYVTYPMAVTITGGINISF</sequence>
<comment type="caution">
    <text evidence="14">The sequence shown here is derived from an EMBL/GenBank/DDBJ whole genome shotgun (WGS) entry which is preliminary data.</text>
</comment>
<keyword evidence="4 8" id="KW-0812">Transmembrane</keyword>
<dbReference type="Proteomes" id="UP000295221">
    <property type="component" value="Unassembled WGS sequence"/>
</dbReference>
<dbReference type="Pfam" id="PF00593">
    <property type="entry name" value="TonB_dep_Rec_b-barrel"/>
    <property type="match status" value="1"/>
</dbReference>
<feature type="domain" description="TonB-dependent receptor-like beta-barrel" evidence="12">
    <location>
        <begin position="387"/>
        <end position="979"/>
    </location>
</feature>
<dbReference type="InterPro" id="IPR039426">
    <property type="entry name" value="TonB-dep_rcpt-like"/>
</dbReference>
<evidence type="ECO:0000256" key="3">
    <source>
        <dbReference type="ARBA" id="ARBA00022452"/>
    </source>
</evidence>
<dbReference type="Gene3D" id="2.40.170.20">
    <property type="entry name" value="TonB-dependent receptor, beta-barrel domain"/>
    <property type="match status" value="1"/>
</dbReference>
<dbReference type="GO" id="GO:0009279">
    <property type="term" value="C:cell outer membrane"/>
    <property type="evidence" value="ECO:0007669"/>
    <property type="project" value="UniProtKB-SubCell"/>
</dbReference>
<dbReference type="InterPro" id="IPR008969">
    <property type="entry name" value="CarboxyPept-like_regulatory"/>
</dbReference>
<dbReference type="SUPFAM" id="SSF49464">
    <property type="entry name" value="Carboxypeptidase regulatory domain-like"/>
    <property type="match status" value="1"/>
</dbReference>
<keyword evidence="5 9" id="KW-0798">TonB box</keyword>
<dbReference type="AlphaFoldDB" id="A0A4R2GIM7"/>
<dbReference type="InterPro" id="IPR012910">
    <property type="entry name" value="Plug_dom"/>
</dbReference>
<dbReference type="Gene3D" id="2.60.40.1120">
    <property type="entry name" value="Carboxypeptidase-like, regulatory domain"/>
    <property type="match status" value="1"/>
</dbReference>
<gene>
    <name evidence="14" type="ORF">EV194_105247</name>
</gene>
<evidence type="ECO:0000256" key="2">
    <source>
        <dbReference type="ARBA" id="ARBA00022448"/>
    </source>
</evidence>
<evidence type="ECO:0000256" key="1">
    <source>
        <dbReference type="ARBA" id="ARBA00004571"/>
    </source>
</evidence>
<comment type="subcellular location">
    <subcellularLocation>
        <location evidence="1 8">Cell outer membrane</location>
        <topology evidence="1 8">Multi-pass membrane protein</topology>
    </subcellularLocation>
</comment>
<evidence type="ECO:0000256" key="4">
    <source>
        <dbReference type="ARBA" id="ARBA00022692"/>
    </source>
</evidence>
<dbReference type="InterPro" id="IPR023996">
    <property type="entry name" value="TonB-dep_OMP_SusC/RagA"/>
</dbReference>
<dbReference type="Pfam" id="PF07715">
    <property type="entry name" value="Plug"/>
    <property type="match status" value="1"/>
</dbReference>
<reference evidence="14 15" key="1">
    <citation type="submission" date="2019-03" db="EMBL/GenBank/DDBJ databases">
        <title>Genomic Encyclopedia of Type Strains, Phase IV (KMG-IV): sequencing the most valuable type-strain genomes for metagenomic binning, comparative biology and taxonomic classification.</title>
        <authorList>
            <person name="Goeker M."/>
        </authorList>
    </citation>
    <scope>NUCLEOTIDE SEQUENCE [LARGE SCALE GENOMIC DNA]</scope>
    <source>
        <strain evidence="14 15">DSM 24179</strain>
    </source>
</reference>
<evidence type="ECO:0000256" key="5">
    <source>
        <dbReference type="ARBA" id="ARBA00023077"/>
    </source>
</evidence>
<name>A0A4R2GIM7_9BACT</name>
<comment type="similarity">
    <text evidence="8 9">Belongs to the TonB-dependent receptor family.</text>
</comment>
<evidence type="ECO:0000256" key="11">
    <source>
        <dbReference type="SAM" id="SignalP"/>
    </source>
</evidence>
<dbReference type="SUPFAM" id="SSF56935">
    <property type="entry name" value="Porins"/>
    <property type="match status" value="1"/>
</dbReference>
<dbReference type="RefSeq" id="WP_132433722.1">
    <property type="nucleotide sequence ID" value="NZ_SLWK01000005.1"/>
</dbReference>
<evidence type="ECO:0000313" key="14">
    <source>
        <dbReference type="EMBL" id="TCO08439.1"/>
    </source>
</evidence>
<accession>A0A4R2GIM7</accession>
<keyword evidence="11" id="KW-0732">Signal</keyword>
<evidence type="ECO:0000256" key="9">
    <source>
        <dbReference type="RuleBase" id="RU003357"/>
    </source>
</evidence>
<dbReference type="PROSITE" id="PS52016">
    <property type="entry name" value="TONB_DEPENDENT_REC_3"/>
    <property type="match status" value="1"/>
</dbReference>
<dbReference type="Pfam" id="PF13715">
    <property type="entry name" value="CarbopepD_reg_2"/>
    <property type="match status" value="1"/>
</dbReference>
<dbReference type="InterPro" id="IPR023997">
    <property type="entry name" value="TonB-dep_OMP_SusC/RagA_CS"/>
</dbReference>
<proteinExistence type="inferred from homology"/>
<dbReference type="InterPro" id="IPR000531">
    <property type="entry name" value="Beta-barrel_TonB"/>
</dbReference>
<organism evidence="14 15">
    <name type="scientific">Natronoflexus pectinivorans</name>
    <dbReference type="NCBI Taxonomy" id="682526"/>
    <lineage>
        <taxon>Bacteria</taxon>
        <taxon>Pseudomonadati</taxon>
        <taxon>Bacteroidota</taxon>
        <taxon>Bacteroidia</taxon>
        <taxon>Marinilabiliales</taxon>
        <taxon>Marinilabiliaceae</taxon>
        <taxon>Natronoflexus</taxon>
    </lineage>
</organism>
<feature type="chain" id="PRO_5020537883" evidence="11">
    <location>
        <begin position="23"/>
        <end position="1020"/>
    </location>
</feature>
<keyword evidence="6 8" id="KW-0472">Membrane</keyword>
<keyword evidence="15" id="KW-1185">Reference proteome</keyword>
<dbReference type="NCBIfam" id="TIGR04056">
    <property type="entry name" value="OMP_RagA_SusC"/>
    <property type="match status" value="1"/>
</dbReference>
<feature type="signal peptide" evidence="11">
    <location>
        <begin position="1"/>
        <end position="22"/>
    </location>
</feature>
<dbReference type="InterPro" id="IPR036942">
    <property type="entry name" value="Beta-barrel_TonB_sf"/>
</dbReference>
<feature type="domain" description="TonB-dependent receptor plug" evidence="13">
    <location>
        <begin position="117"/>
        <end position="221"/>
    </location>
</feature>
<keyword evidence="7 8" id="KW-0998">Cell outer membrane</keyword>
<keyword evidence="3 8" id="KW-1134">Transmembrane beta strand</keyword>
<protein>
    <submittedName>
        <fullName evidence="14">TonB-linked SusC/RagA family outer membrane protein</fullName>
    </submittedName>
</protein>
<evidence type="ECO:0000256" key="6">
    <source>
        <dbReference type="ARBA" id="ARBA00023136"/>
    </source>
</evidence>
<feature type="region of interest" description="Disordered" evidence="10">
    <location>
        <begin position="913"/>
        <end position="932"/>
    </location>
</feature>
<dbReference type="OrthoDB" id="9768177at2"/>